<sequence length="58" mass="6779">MNETFVKGYFWTVWTICTDQRNNILGANYDHSLAVLSDHIEHRPVGAITFFPYLYALQ</sequence>
<comment type="caution">
    <text evidence="1">The sequence shown here is derived from an EMBL/GenBank/DDBJ whole genome shotgun (WGS) entry which is preliminary data.</text>
</comment>
<dbReference type="Proteomes" id="UP000287352">
    <property type="component" value="Unassembled WGS sequence"/>
</dbReference>
<organism evidence="1 2">
    <name type="scientific">Tengunoibacter tsumagoiensis</name>
    <dbReference type="NCBI Taxonomy" id="2014871"/>
    <lineage>
        <taxon>Bacteria</taxon>
        <taxon>Bacillati</taxon>
        <taxon>Chloroflexota</taxon>
        <taxon>Ktedonobacteria</taxon>
        <taxon>Ktedonobacterales</taxon>
        <taxon>Dictyobacteraceae</taxon>
        <taxon>Tengunoibacter</taxon>
    </lineage>
</organism>
<protein>
    <submittedName>
        <fullName evidence="1">Uncharacterized protein</fullName>
    </submittedName>
</protein>
<accession>A0A402A0J6</accession>
<reference evidence="2" key="1">
    <citation type="submission" date="2018-12" db="EMBL/GenBank/DDBJ databases">
        <title>Tengunoibacter tsumagoiensis gen. nov., sp. nov., Dictyobacter kobayashii sp. nov., D. alpinus sp. nov., and D. joshuensis sp. nov. and description of Dictyobacteraceae fam. nov. within the order Ktedonobacterales isolated from Tengu-no-mugimeshi.</title>
        <authorList>
            <person name="Wang C.M."/>
            <person name="Zheng Y."/>
            <person name="Sakai Y."/>
            <person name="Toyoda A."/>
            <person name="Minakuchi Y."/>
            <person name="Abe K."/>
            <person name="Yokota A."/>
            <person name="Yabe S."/>
        </authorList>
    </citation>
    <scope>NUCLEOTIDE SEQUENCE [LARGE SCALE GENOMIC DNA]</scope>
    <source>
        <strain evidence="2">Uno3</strain>
    </source>
</reference>
<proteinExistence type="predicted"/>
<dbReference type="AlphaFoldDB" id="A0A402A0J6"/>
<evidence type="ECO:0000313" key="1">
    <source>
        <dbReference type="EMBL" id="GCE12633.1"/>
    </source>
</evidence>
<name>A0A402A0J6_9CHLR</name>
<gene>
    <name evidence="1" type="ORF">KTT_24920</name>
</gene>
<keyword evidence="2" id="KW-1185">Reference proteome</keyword>
<dbReference type="EMBL" id="BIFR01000001">
    <property type="protein sequence ID" value="GCE12633.1"/>
    <property type="molecule type" value="Genomic_DNA"/>
</dbReference>
<evidence type="ECO:0000313" key="2">
    <source>
        <dbReference type="Proteomes" id="UP000287352"/>
    </source>
</evidence>